<dbReference type="InterPro" id="IPR003010">
    <property type="entry name" value="C-N_Hydrolase"/>
</dbReference>
<dbReference type="OrthoDB" id="9811121at2"/>
<dbReference type="Proteomes" id="UP000254424">
    <property type="component" value="Unassembled WGS sequence"/>
</dbReference>
<dbReference type="GO" id="GO:0050152">
    <property type="term" value="F:omega-amidase activity"/>
    <property type="evidence" value="ECO:0007669"/>
    <property type="project" value="UniProtKB-EC"/>
</dbReference>
<name>A0A380YNL4_9BACE</name>
<keyword evidence="2 7" id="KW-0378">Hydrolase</keyword>
<evidence type="ECO:0000256" key="4">
    <source>
        <dbReference type="ARBA" id="ARBA00052904"/>
    </source>
</evidence>
<dbReference type="GO" id="GO:0016746">
    <property type="term" value="F:acyltransferase activity"/>
    <property type="evidence" value="ECO:0007669"/>
    <property type="project" value="UniProtKB-KW"/>
</dbReference>
<evidence type="ECO:0000256" key="1">
    <source>
        <dbReference type="ARBA" id="ARBA00010613"/>
    </source>
</evidence>
<dbReference type="Gene3D" id="3.60.110.10">
    <property type="entry name" value="Carbon-nitrogen hydrolase"/>
    <property type="match status" value="1"/>
</dbReference>
<dbReference type="RefSeq" id="WP_004290415.1">
    <property type="nucleotide sequence ID" value="NZ_CABKNQ010000018.1"/>
</dbReference>
<dbReference type="InterPro" id="IPR036526">
    <property type="entry name" value="C-N_Hydrolase_sf"/>
</dbReference>
<dbReference type="GO" id="GO:0106008">
    <property type="term" value="F:2-oxoglutaramate amidase activity"/>
    <property type="evidence" value="ECO:0007669"/>
    <property type="project" value="TreeGrafter"/>
</dbReference>
<feature type="domain" description="CN hydrolase" evidence="6">
    <location>
        <begin position="4"/>
        <end position="251"/>
    </location>
</feature>
<dbReference type="STRING" id="483216.BACEGG_02102"/>
<dbReference type="EMBL" id="UFSX01000001">
    <property type="protein sequence ID" value="SUV29726.1"/>
    <property type="molecule type" value="Genomic_DNA"/>
</dbReference>
<evidence type="ECO:0000256" key="2">
    <source>
        <dbReference type="ARBA" id="ARBA00022801"/>
    </source>
</evidence>
<evidence type="ECO:0000256" key="3">
    <source>
        <dbReference type="ARBA" id="ARBA00039118"/>
    </source>
</evidence>
<dbReference type="SUPFAM" id="SSF56317">
    <property type="entry name" value="Carbon-nitrogen hydrolase"/>
    <property type="match status" value="1"/>
</dbReference>
<dbReference type="EC" id="3.5.1.3" evidence="3"/>
<dbReference type="PANTHER" id="PTHR47799:SF1">
    <property type="entry name" value="OMEGA-AMIDASE YAFV"/>
    <property type="match status" value="1"/>
</dbReference>
<dbReference type="NCBIfam" id="NF007757">
    <property type="entry name" value="PRK10438.1"/>
    <property type="match status" value="1"/>
</dbReference>
<evidence type="ECO:0000313" key="7">
    <source>
        <dbReference type="EMBL" id="SUV29726.1"/>
    </source>
</evidence>
<dbReference type="PANTHER" id="PTHR47799">
    <property type="entry name" value="OMEGA-AMIDASE YAFV"/>
    <property type="match status" value="1"/>
</dbReference>
<dbReference type="GeneID" id="93071613"/>
<sequence length="279" mass="32040">MNRLRVSILQTDIAWENKQDNLRRLREQLETLRGATEIVVLPETFSTGFSMNTDRLAEPVTDKTIATLRQWAAECQIAIAGSYISCDEIPVASEDNELSYKHPAYYNRAFFLTPEGESYFYDKRHLFRMGHETEHFTAGSQRAVISYRGWNILLLVCYDLRFPVWSRNVDNEYDLLIYVANWPVSRRKVWDILLQARALENICYVCGVNRIGIDNNQIPYNGGSVIYSHKGELLAHVPDNKEGTATAALELTALQTFRKKFPAWKDADSFTIVSDNNSQ</sequence>
<evidence type="ECO:0000256" key="5">
    <source>
        <dbReference type="ARBA" id="ARBA00072139"/>
    </source>
</evidence>
<organism evidence="7 8">
    <name type="scientific">Bacteroides eggerthii</name>
    <dbReference type="NCBI Taxonomy" id="28111"/>
    <lineage>
        <taxon>Bacteria</taxon>
        <taxon>Pseudomonadati</taxon>
        <taxon>Bacteroidota</taxon>
        <taxon>Bacteroidia</taxon>
        <taxon>Bacteroidales</taxon>
        <taxon>Bacteroidaceae</taxon>
        <taxon>Bacteroides</taxon>
    </lineage>
</organism>
<accession>A0A380YNL4</accession>
<keyword evidence="7" id="KW-0012">Acyltransferase</keyword>
<dbReference type="PROSITE" id="PS50263">
    <property type="entry name" value="CN_HYDROLASE"/>
    <property type="match status" value="1"/>
</dbReference>
<evidence type="ECO:0000259" key="6">
    <source>
        <dbReference type="PROSITE" id="PS50263"/>
    </source>
</evidence>
<proteinExistence type="inferred from homology"/>
<protein>
    <recommendedName>
        <fullName evidence="5">Omega-amidase YafV</fullName>
        <ecNumber evidence="3">3.5.1.3</ecNumber>
    </recommendedName>
</protein>
<dbReference type="FunFam" id="3.60.110.10:FF:000004">
    <property type="entry name" value="Carbon-nitrogen hydrolase"/>
    <property type="match status" value="1"/>
</dbReference>
<keyword evidence="7" id="KW-0449">Lipoprotein</keyword>
<reference evidence="7 8" key="1">
    <citation type="submission" date="2018-06" db="EMBL/GenBank/DDBJ databases">
        <authorList>
            <consortium name="Pathogen Informatics"/>
            <person name="Doyle S."/>
        </authorList>
    </citation>
    <scope>NUCLEOTIDE SEQUENCE [LARGE SCALE GENOMIC DNA]</scope>
    <source>
        <strain evidence="7 8">NCTC11155</strain>
    </source>
</reference>
<comment type="catalytic activity">
    <reaction evidence="4">
        <text>a monoamide of a dicarboxylate + H2O = a dicarboxylate + NH4(+)</text>
        <dbReference type="Rhea" id="RHEA:11716"/>
        <dbReference type="ChEBI" id="CHEBI:15377"/>
        <dbReference type="ChEBI" id="CHEBI:28938"/>
        <dbReference type="ChEBI" id="CHEBI:28965"/>
        <dbReference type="ChEBI" id="CHEBI:77450"/>
        <dbReference type="EC" id="3.5.1.3"/>
    </reaction>
</comment>
<dbReference type="InterPro" id="IPR052737">
    <property type="entry name" value="Omega-amidase_YafV"/>
</dbReference>
<gene>
    <name evidence="7" type="primary">ramA_2</name>
    <name evidence="7" type="ORF">NCTC11155_01716</name>
</gene>
<dbReference type="AlphaFoldDB" id="A0A380YNL4"/>
<evidence type="ECO:0000313" key="8">
    <source>
        <dbReference type="Proteomes" id="UP000254424"/>
    </source>
</evidence>
<comment type="similarity">
    <text evidence="1">Belongs to the carbon-nitrogen hydrolase superfamily. NIT1/NIT2 family.</text>
</comment>
<dbReference type="CDD" id="cd07575">
    <property type="entry name" value="Xc-1258_like"/>
    <property type="match status" value="1"/>
</dbReference>
<keyword evidence="7" id="KW-0808">Transferase</keyword>
<dbReference type="Pfam" id="PF00795">
    <property type="entry name" value="CN_hydrolase"/>
    <property type="match status" value="1"/>
</dbReference>